<dbReference type="InterPro" id="IPR032675">
    <property type="entry name" value="LRR_dom_sf"/>
</dbReference>
<dbReference type="InterPro" id="IPR026906">
    <property type="entry name" value="LRR_5"/>
</dbReference>
<gene>
    <name evidence="2" type="ORF">EDD61_12112</name>
</gene>
<dbReference type="Pfam" id="PF02368">
    <property type="entry name" value="Big_2"/>
    <property type="match status" value="1"/>
</dbReference>
<evidence type="ECO:0000259" key="1">
    <source>
        <dbReference type="SMART" id="SM00635"/>
    </source>
</evidence>
<proteinExistence type="predicted"/>
<name>A0A4R3T2D6_9FIRM</name>
<dbReference type="AlphaFoldDB" id="A0A4R3T2D6"/>
<dbReference type="Pfam" id="PF13306">
    <property type="entry name" value="LRR_5"/>
    <property type="match status" value="1"/>
</dbReference>
<dbReference type="EMBL" id="SMBP01000021">
    <property type="protein sequence ID" value="TCU55681.1"/>
    <property type="molecule type" value="Genomic_DNA"/>
</dbReference>
<dbReference type="InterPro" id="IPR003343">
    <property type="entry name" value="Big_2"/>
</dbReference>
<dbReference type="PROSITE" id="PS51257">
    <property type="entry name" value="PROKAR_LIPOPROTEIN"/>
    <property type="match status" value="1"/>
</dbReference>
<keyword evidence="3" id="KW-1185">Reference proteome</keyword>
<dbReference type="Proteomes" id="UP000295773">
    <property type="component" value="Unassembled WGS sequence"/>
</dbReference>
<comment type="caution">
    <text evidence="2">The sequence shown here is derived from an EMBL/GenBank/DDBJ whole genome shotgun (WGS) entry which is preliminary data.</text>
</comment>
<dbReference type="SMART" id="SM00635">
    <property type="entry name" value="BID_2"/>
    <property type="match status" value="1"/>
</dbReference>
<accession>A0A4R3T2D6</accession>
<reference evidence="2 3" key="1">
    <citation type="submission" date="2019-03" db="EMBL/GenBank/DDBJ databases">
        <title>Genomic Encyclopedia of Type Strains, Phase IV (KMG-IV): sequencing the most valuable type-strain genomes for metagenomic binning, comparative biology and taxonomic classification.</title>
        <authorList>
            <person name="Goeker M."/>
        </authorList>
    </citation>
    <scope>NUCLEOTIDE SEQUENCE [LARGE SCALE GENOMIC DNA]</scope>
    <source>
        <strain evidence="2 3">DSM 29481</strain>
    </source>
</reference>
<evidence type="ECO:0000313" key="3">
    <source>
        <dbReference type="Proteomes" id="UP000295773"/>
    </source>
</evidence>
<dbReference type="Gene3D" id="3.80.10.10">
    <property type="entry name" value="Ribonuclease Inhibitor"/>
    <property type="match status" value="2"/>
</dbReference>
<dbReference type="Gene3D" id="2.60.40.1080">
    <property type="match status" value="1"/>
</dbReference>
<evidence type="ECO:0000313" key="2">
    <source>
        <dbReference type="EMBL" id="TCU55681.1"/>
    </source>
</evidence>
<dbReference type="InterPro" id="IPR008964">
    <property type="entry name" value="Invasin/intimin_cell_adhesion"/>
</dbReference>
<organism evidence="2 3">
    <name type="scientific">Longicatena caecimuris</name>
    <dbReference type="NCBI Taxonomy" id="1796635"/>
    <lineage>
        <taxon>Bacteria</taxon>
        <taxon>Bacillati</taxon>
        <taxon>Bacillota</taxon>
        <taxon>Erysipelotrichia</taxon>
        <taxon>Erysipelotrichales</taxon>
        <taxon>Erysipelotrichaceae</taxon>
        <taxon>Longicatena</taxon>
    </lineage>
</organism>
<dbReference type="RefSeq" id="WP_207901037.1">
    <property type="nucleotide sequence ID" value="NZ_JANKBG010000020.1"/>
</dbReference>
<protein>
    <submittedName>
        <fullName evidence="2">Leucine rich repeat (LRR) protein</fullName>
    </submittedName>
</protein>
<sequence length="721" mass="78816">MIKKIIISMIIGILSMSCMTLPIEGKTRSYSEVSKAADDFYDGYQYDVTTDCYFRHIPYEDAYVEVLLPKDTEVFTLPAKIAGYPVKELAIKRNAYGLDKYAEVYNKLKEINVAIDNAYFSSLNGVLYDKGKTTLRYYPAGKPETSFKVPANVKEVENFAFISNRYLQTLDTGNLTSIGFGAFYDSNIQKLKINKALKDIAFGVAISNMPPAFGKCKQLKAFEVDAENQNFSTIDGVLFNKDCSKLIYYPNAKGQSYTVPNNTKTISQYAFWLSGYDSGEMKQLTIGKNVTNFVDDVRTSAFSGCVKASIRCYKDSYAYTICQQKGLNVITIPEKISLNCASKALEKNATYTFKLTTSPTSASKSVTWRTGNSKVAKIDNNGKVTAVNAGNTYIYAKTPEGLEVKAKITVILPSITKTNITVKNSMFTGSQIKPSITIKDGTKTLKNGTDYTVSYGKNTSLGKGTVKISGKGNYSGSISKTFTISKRSVTTLSYGGLSARTYTGKAIKPSISVKYGKTTLKNGRDYTISYGKNISPGKGSVKISGKGNYTGTIVKTFTINKRSVSTLSYNSLSTRTYTGKAIKPSITVKYGKTTLKNGRDYTLSYGKNVATGKGTVKITGKGNYSGTITRSFKIVPKKPSVSIKAGKGSLKVTAKATGASGYQIAYATSAKGKLKYVTSGTSKTLKLSRNKTYYIKVRAYKTMDGKKYYGSYSSMKPCKTK</sequence>
<feature type="domain" description="BIG2" evidence="1">
    <location>
        <begin position="332"/>
        <end position="408"/>
    </location>
</feature>
<dbReference type="SUPFAM" id="SSF49373">
    <property type="entry name" value="Invasin/intimin cell-adhesion fragments"/>
    <property type="match status" value="1"/>
</dbReference>